<comment type="subcellular location">
    <subcellularLocation>
        <location evidence="1 9">Cell membrane</location>
        <topology evidence="1 9">Single-pass membrane protein</topology>
    </subcellularLocation>
</comment>
<dbReference type="STRING" id="266748.HY04_07175"/>
<evidence type="ECO:0000256" key="5">
    <source>
        <dbReference type="ARBA" id="ARBA00022927"/>
    </source>
</evidence>
<dbReference type="GO" id="GO:0008320">
    <property type="term" value="F:protein transmembrane transporter activity"/>
    <property type="evidence" value="ECO:0007669"/>
    <property type="project" value="UniProtKB-UniRule"/>
</dbReference>
<evidence type="ECO:0000256" key="4">
    <source>
        <dbReference type="ARBA" id="ARBA00022692"/>
    </source>
</evidence>
<dbReference type="InterPro" id="IPR006312">
    <property type="entry name" value="TatA/E"/>
</dbReference>
<dbReference type="EMBL" id="LR134441">
    <property type="protein sequence ID" value="VEI00944.1"/>
    <property type="molecule type" value="Genomic_DNA"/>
</dbReference>
<comment type="function">
    <text evidence="9">Part of the twin-arginine translocation (Tat) system that transports large folded proteins containing a characteristic twin-arginine motif in their signal peptide across membranes. TatA could form the protein-conducting channel of the Tat system.</text>
</comment>
<evidence type="ECO:0000313" key="11">
    <source>
        <dbReference type="EMBL" id="KEY18293.1"/>
    </source>
</evidence>
<protein>
    <recommendedName>
        <fullName evidence="9">Sec-independent protein translocase protein TatA</fullName>
    </recommendedName>
</protein>
<dbReference type="PANTHER" id="PTHR42982">
    <property type="entry name" value="SEC-INDEPENDENT PROTEIN TRANSLOCASE PROTEIN TATA"/>
    <property type="match status" value="1"/>
</dbReference>
<feature type="compositionally biased region" description="Basic and acidic residues" evidence="10">
    <location>
        <begin position="48"/>
        <end position="60"/>
    </location>
</feature>
<reference evidence="11 13" key="1">
    <citation type="submission" date="2014-07" db="EMBL/GenBank/DDBJ databases">
        <authorList>
            <person name="Pisani N.G."/>
            <person name="Newman J.D."/>
        </authorList>
    </citation>
    <scope>NUCLEOTIDE SEQUENCE [LARGE SCALE GENOMIC DNA]</scope>
    <source>
        <strain evidence="11 13">LMG 24720</strain>
    </source>
</reference>
<dbReference type="GO" id="GO:0033281">
    <property type="term" value="C:TAT protein transport complex"/>
    <property type="evidence" value="ECO:0007669"/>
    <property type="project" value="UniProtKB-UniRule"/>
</dbReference>
<name>A0A3S4VGB4_9FLAO</name>
<feature type="region of interest" description="Disordered" evidence="10">
    <location>
        <begin position="48"/>
        <end position="68"/>
    </location>
</feature>
<evidence type="ECO:0000256" key="10">
    <source>
        <dbReference type="SAM" id="MobiDB-lite"/>
    </source>
</evidence>
<evidence type="ECO:0000256" key="2">
    <source>
        <dbReference type="ARBA" id="ARBA00022448"/>
    </source>
</evidence>
<keyword evidence="4 9" id="KW-0812">Transmembrane</keyword>
<dbReference type="Proteomes" id="UP000270036">
    <property type="component" value="Chromosome"/>
</dbReference>
<dbReference type="GO" id="GO:0043953">
    <property type="term" value="P:protein transport by the Tat complex"/>
    <property type="evidence" value="ECO:0007669"/>
    <property type="project" value="UniProtKB-UniRule"/>
</dbReference>
<comment type="similarity">
    <text evidence="9">Belongs to the TatA/E family.</text>
</comment>
<dbReference type="InterPro" id="IPR003369">
    <property type="entry name" value="TatA/B/E"/>
</dbReference>
<keyword evidence="7 9" id="KW-0811">Translocation</keyword>
<evidence type="ECO:0000256" key="6">
    <source>
        <dbReference type="ARBA" id="ARBA00022989"/>
    </source>
</evidence>
<keyword evidence="5 9" id="KW-0653">Protein transport</keyword>
<proteinExistence type="inferred from homology"/>
<feature type="transmembrane region" description="Helical" evidence="9">
    <location>
        <begin position="6"/>
        <end position="25"/>
    </location>
</feature>
<reference evidence="12 14" key="2">
    <citation type="submission" date="2018-12" db="EMBL/GenBank/DDBJ databases">
        <authorList>
            <consortium name="Pathogen Informatics"/>
        </authorList>
    </citation>
    <scope>NUCLEOTIDE SEQUENCE [LARGE SCALE GENOMIC DNA]</scope>
    <source>
        <strain evidence="12 14">NCTC13489</strain>
    </source>
</reference>
<dbReference type="PANTHER" id="PTHR42982:SF1">
    <property type="entry name" value="SEC-INDEPENDENT PROTEIN TRANSLOCASE PROTEIN TATA"/>
    <property type="match status" value="1"/>
</dbReference>
<keyword evidence="2 9" id="KW-0813">Transport</keyword>
<evidence type="ECO:0000313" key="13">
    <source>
        <dbReference type="Proteomes" id="UP000028349"/>
    </source>
</evidence>
<keyword evidence="3 9" id="KW-1003">Cell membrane</keyword>
<dbReference type="RefSeq" id="WP_034718558.1">
    <property type="nucleotide sequence ID" value="NZ_FOIX01000001.1"/>
</dbReference>
<evidence type="ECO:0000256" key="1">
    <source>
        <dbReference type="ARBA" id="ARBA00004162"/>
    </source>
</evidence>
<sequence length="68" mass="7504">MDTLTILALSWQHLLIVGIIILVFFGGRKIPEMMRGLGSGIKEFKDAVKEDETKTPEEPKSNSSSTTP</sequence>
<evidence type="ECO:0000256" key="8">
    <source>
        <dbReference type="ARBA" id="ARBA00023136"/>
    </source>
</evidence>
<evidence type="ECO:0000256" key="7">
    <source>
        <dbReference type="ARBA" id="ARBA00023010"/>
    </source>
</evidence>
<accession>A0A3S4VGB4</accession>
<dbReference type="Proteomes" id="UP000028349">
    <property type="component" value="Unassembled WGS sequence"/>
</dbReference>
<evidence type="ECO:0000313" key="14">
    <source>
        <dbReference type="Proteomes" id="UP000270036"/>
    </source>
</evidence>
<dbReference type="HAMAP" id="MF_00236">
    <property type="entry name" value="TatA_E"/>
    <property type="match status" value="1"/>
</dbReference>
<evidence type="ECO:0000256" key="3">
    <source>
        <dbReference type="ARBA" id="ARBA00022475"/>
    </source>
</evidence>
<dbReference type="KEGG" id="cant:NCTC13489_02444"/>
<evidence type="ECO:0000313" key="12">
    <source>
        <dbReference type="EMBL" id="VEI00944.1"/>
    </source>
</evidence>
<dbReference type="AlphaFoldDB" id="A0A3S4VGB4"/>
<dbReference type="NCBIfam" id="TIGR01411">
    <property type="entry name" value="tatAE"/>
    <property type="match status" value="1"/>
</dbReference>
<organism evidence="12 14">
    <name type="scientific">Kaistella antarctica</name>
    <dbReference type="NCBI Taxonomy" id="266748"/>
    <lineage>
        <taxon>Bacteria</taxon>
        <taxon>Pseudomonadati</taxon>
        <taxon>Bacteroidota</taxon>
        <taxon>Flavobacteriia</taxon>
        <taxon>Flavobacteriales</taxon>
        <taxon>Weeksellaceae</taxon>
        <taxon>Chryseobacterium group</taxon>
        <taxon>Kaistella</taxon>
    </lineage>
</organism>
<comment type="subunit">
    <text evidence="9">Forms a complex with TatC.</text>
</comment>
<keyword evidence="13" id="KW-1185">Reference proteome</keyword>
<dbReference type="Pfam" id="PF02416">
    <property type="entry name" value="TatA_B_E"/>
    <property type="match status" value="1"/>
</dbReference>
<evidence type="ECO:0000256" key="9">
    <source>
        <dbReference type="HAMAP-Rule" id="MF_00236"/>
    </source>
</evidence>
<gene>
    <name evidence="9" type="primary">tatA</name>
    <name evidence="11" type="ORF">HY04_07175</name>
    <name evidence="12" type="ORF">NCTC13489_02444</name>
</gene>
<dbReference type="EMBL" id="JPEP01000002">
    <property type="protein sequence ID" value="KEY18293.1"/>
    <property type="molecule type" value="Genomic_DNA"/>
</dbReference>
<keyword evidence="8 9" id="KW-0472">Membrane</keyword>
<keyword evidence="6 9" id="KW-1133">Transmembrane helix</keyword>
<dbReference type="Gene3D" id="1.20.5.3310">
    <property type="match status" value="1"/>
</dbReference>